<sequence>MRTPSFFAVCILFALLTSRSCRVPIDRSTGRSLDPVQRGTQSHTRHVITRPTGDGRNHANVTPDRTRNNQHPRQWTRQVQGSKKTHIESFSCLPSSLPKRHRRTADGQCFLER</sequence>
<dbReference type="AlphaFoldDB" id="A0A2M4D9R2"/>
<accession>A0A2M4D9R2</accession>
<feature type="signal peptide" evidence="2">
    <location>
        <begin position="1"/>
        <end position="22"/>
    </location>
</feature>
<feature type="compositionally biased region" description="Polar residues" evidence="1">
    <location>
        <begin position="69"/>
        <end position="82"/>
    </location>
</feature>
<keyword evidence="2" id="KW-0732">Signal</keyword>
<feature type="region of interest" description="Disordered" evidence="1">
    <location>
        <begin position="27"/>
        <end position="113"/>
    </location>
</feature>
<protein>
    <submittedName>
        <fullName evidence="3">Putative secreted protein</fullName>
    </submittedName>
</protein>
<name>A0A2M4D9R2_ANODA</name>
<evidence type="ECO:0000313" key="3">
    <source>
        <dbReference type="EMBL" id="MBW74289.1"/>
    </source>
</evidence>
<proteinExistence type="predicted"/>
<feature type="chain" id="PRO_5014876103" evidence="2">
    <location>
        <begin position="23"/>
        <end position="113"/>
    </location>
</feature>
<dbReference type="EMBL" id="GGFL01010111">
    <property type="protein sequence ID" value="MBW74289.1"/>
    <property type="molecule type" value="Transcribed_RNA"/>
</dbReference>
<evidence type="ECO:0000256" key="2">
    <source>
        <dbReference type="SAM" id="SignalP"/>
    </source>
</evidence>
<evidence type="ECO:0000256" key="1">
    <source>
        <dbReference type="SAM" id="MobiDB-lite"/>
    </source>
</evidence>
<organism evidence="3">
    <name type="scientific">Anopheles darlingi</name>
    <name type="common">Mosquito</name>
    <dbReference type="NCBI Taxonomy" id="43151"/>
    <lineage>
        <taxon>Eukaryota</taxon>
        <taxon>Metazoa</taxon>
        <taxon>Ecdysozoa</taxon>
        <taxon>Arthropoda</taxon>
        <taxon>Hexapoda</taxon>
        <taxon>Insecta</taxon>
        <taxon>Pterygota</taxon>
        <taxon>Neoptera</taxon>
        <taxon>Endopterygota</taxon>
        <taxon>Diptera</taxon>
        <taxon>Nematocera</taxon>
        <taxon>Culicoidea</taxon>
        <taxon>Culicidae</taxon>
        <taxon>Anophelinae</taxon>
        <taxon>Anopheles</taxon>
    </lineage>
</organism>
<reference evidence="3" key="1">
    <citation type="submission" date="2018-01" db="EMBL/GenBank/DDBJ databases">
        <title>An insight into the sialome of Amazonian anophelines.</title>
        <authorList>
            <person name="Ribeiro J.M."/>
            <person name="Scarpassa V."/>
            <person name="Calvo E."/>
        </authorList>
    </citation>
    <scope>NUCLEOTIDE SEQUENCE</scope>
</reference>